<accession>A0A0D9XIP3</accession>
<organism evidence="1 2">
    <name type="scientific">Leersia perrieri</name>
    <dbReference type="NCBI Taxonomy" id="77586"/>
    <lineage>
        <taxon>Eukaryota</taxon>
        <taxon>Viridiplantae</taxon>
        <taxon>Streptophyta</taxon>
        <taxon>Embryophyta</taxon>
        <taxon>Tracheophyta</taxon>
        <taxon>Spermatophyta</taxon>
        <taxon>Magnoliopsida</taxon>
        <taxon>Liliopsida</taxon>
        <taxon>Poales</taxon>
        <taxon>Poaceae</taxon>
        <taxon>BOP clade</taxon>
        <taxon>Oryzoideae</taxon>
        <taxon>Oryzeae</taxon>
        <taxon>Oryzinae</taxon>
        <taxon>Leersia</taxon>
    </lineage>
</organism>
<reference evidence="2" key="2">
    <citation type="submission" date="2013-12" db="EMBL/GenBank/DDBJ databases">
        <authorList>
            <person name="Yu Y."/>
            <person name="Lee S."/>
            <person name="de Baynast K."/>
            <person name="Wissotski M."/>
            <person name="Liu L."/>
            <person name="Talag J."/>
            <person name="Goicoechea J."/>
            <person name="Angelova A."/>
            <person name="Jetty R."/>
            <person name="Kudrna D."/>
            <person name="Golser W."/>
            <person name="Rivera L."/>
            <person name="Zhang J."/>
            <person name="Wing R."/>
        </authorList>
    </citation>
    <scope>NUCLEOTIDE SEQUENCE</scope>
</reference>
<dbReference type="Gramene" id="LPERR10G04350.1">
    <property type="protein sequence ID" value="LPERR10G04350.1"/>
    <property type="gene ID" value="LPERR10G04350"/>
</dbReference>
<keyword evidence="2" id="KW-1185">Reference proteome</keyword>
<dbReference type="EnsemblPlants" id="LPERR10G04350.1">
    <property type="protein sequence ID" value="LPERR10G04350.1"/>
    <property type="gene ID" value="LPERR10G04350"/>
</dbReference>
<evidence type="ECO:0000313" key="2">
    <source>
        <dbReference type="Proteomes" id="UP000032180"/>
    </source>
</evidence>
<protein>
    <submittedName>
        <fullName evidence="1">Uncharacterized protein</fullName>
    </submittedName>
</protein>
<sequence length="79" mass="8942">MLEAMPTTVIWRIDVALASPLVPTRCSTKCGGHLATVHIPVSLSRKWEEAFVARPSQTKMIQRMEEMRKVEVDFNTIDS</sequence>
<name>A0A0D9XIP3_9ORYZ</name>
<reference evidence="1 2" key="1">
    <citation type="submission" date="2012-08" db="EMBL/GenBank/DDBJ databases">
        <title>Oryza genome evolution.</title>
        <authorList>
            <person name="Wing R.A."/>
        </authorList>
    </citation>
    <scope>NUCLEOTIDE SEQUENCE</scope>
</reference>
<reference evidence="1" key="3">
    <citation type="submission" date="2015-04" db="UniProtKB">
        <authorList>
            <consortium name="EnsemblPlants"/>
        </authorList>
    </citation>
    <scope>IDENTIFICATION</scope>
</reference>
<proteinExistence type="predicted"/>
<dbReference type="Proteomes" id="UP000032180">
    <property type="component" value="Chromosome 10"/>
</dbReference>
<dbReference type="HOGENOM" id="CLU_2609486_0_0_1"/>
<dbReference type="AlphaFoldDB" id="A0A0D9XIP3"/>
<evidence type="ECO:0000313" key="1">
    <source>
        <dbReference type="EnsemblPlants" id="LPERR10G04350.1"/>
    </source>
</evidence>